<feature type="domain" description="PKD/Chitinase" evidence="1">
    <location>
        <begin position="51"/>
        <end position="136"/>
    </location>
</feature>
<evidence type="ECO:0000313" key="3">
    <source>
        <dbReference type="Proteomes" id="UP000678374"/>
    </source>
</evidence>
<dbReference type="PANTHER" id="PTHR46182:SF2">
    <property type="entry name" value="FI19480P1"/>
    <property type="match status" value="1"/>
</dbReference>
<dbReference type="SMART" id="SM00089">
    <property type="entry name" value="PKD"/>
    <property type="match status" value="3"/>
</dbReference>
<feature type="domain" description="PKD/Chitinase" evidence="1">
    <location>
        <begin position="144"/>
        <end position="235"/>
    </location>
</feature>
<protein>
    <recommendedName>
        <fullName evidence="1">PKD/Chitinase domain-containing protein</fullName>
    </recommendedName>
</protein>
<dbReference type="InterPro" id="IPR022409">
    <property type="entry name" value="PKD/Chitinase_dom"/>
</dbReference>
<gene>
    <name evidence="2" type="ORF">KAK06_15845</name>
</gene>
<organism evidence="2 3">
    <name type="scientific">Ideonella aquatica</name>
    <dbReference type="NCBI Taxonomy" id="2824119"/>
    <lineage>
        <taxon>Bacteria</taxon>
        <taxon>Pseudomonadati</taxon>
        <taxon>Pseudomonadota</taxon>
        <taxon>Betaproteobacteria</taxon>
        <taxon>Burkholderiales</taxon>
        <taxon>Sphaerotilaceae</taxon>
        <taxon>Ideonella</taxon>
    </lineage>
</organism>
<feature type="domain" description="PKD/Chitinase" evidence="1">
    <location>
        <begin position="240"/>
        <end position="327"/>
    </location>
</feature>
<sequence>MVEQGQVRHAKRWHRMLGWTLACLLMVIAGCGGGDGASNPDPGPVARPVASINMPSSATAGSTITADGTGSRAMNGGTLTFHWRLVGPAGSKAVLDRPADARPSFMADQPGTYQVALRVEEAAVSSDEVTRDVTVAPLGNAAPVAQAGSDQEVPSGAPVFLDGSASYDPDGDPITYVWSVQSAPPGASAAFSSPAAVRPGFFGSAPGTYVLALVVTDSRGNASVAASVRITLQVAQVVPLANVVTANTAEVGREVAFDGSGSTSAPGLTLSYAWTLTARPATSAAQLNASGSLAKLIVDVEGTYVVSLVVNDGTRSSAPATASVKAERYNLGTLGLAGVWQTVEDVPVDVAFFGQRAPNVNSVALSGRGCSKDYARSNSTLAVFSCQAPHVDSGTDRFDYLSVTSTDTPQGWQSGPIYTSSRAYWRNYNGELYVERLAAYVLSDPAMRGVMVQMIPNALSGNYGDINYPQLYSAIKLNEALCPKVADRDWTYQCPPLPYGTYAVSFLFDGNTRYLAGQAYLVNISSDQGPIGGDTINGICGSSDGKVLSTAPTNDLCVSGTPSALAGSGPWTWSCTGSGEGHADANCRANYAPPAPKPQ</sequence>
<reference evidence="2" key="1">
    <citation type="submission" date="2021-04" db="EMBL/GenBank/DDBJ databases">
        <title>The genome sequence of Ideonella sp. 4Y11.</title>
        <authorList>
            <person name="Liu Y."/>
        </authorList>
    </citation>
    <scope>NUCLEOTIDE SEQUENCE</scope>
    <source>
        <strain evidence="2">4Y11</strain>
    </source>
</reference>
<dbReference type="Gene3D" id="2.60.40.10">
    <property type="entry name" value="Immunoglobulins"/>
    <property type="match status" value="3"/>
</dbReference>
<evidence type="ECO:0000313" key="2">
    <source>
        <dbReference type="EMBL" id="MBQ0960427.1"/>
    </source>
</evidence>
<dbReference type="AlphaFoldDB" id="A0A940YP44"/>
<accession>A0A940YP44</accession>
<dbReference type="Pfam" id="PF18911">
    <property type="entry name" value="PKD_4"/>
    <property type="match status" value="1"/>
</dbReference>
<dbReference type="GO" id="GO:0016020">
    <property type="term" value="C:membrane"/>
    <property type="evidence" value="ECO:0007669"/>
    <property type="project" value="TreeGrafter"/>
</dbReference>
<dbReference type="InterPro" id="IPR035986">
    <property type="entry name" value="PKD_dom_sf"/>
</dbReference>
<proteinExistence type="predicted"/>
<dbReference type="EMBL" id="JAGQDE010000014">
    <property type="protein sequence ID" value="MBQ0960427.1"/>
    <property type="molecule type" value="Genomic_DNA"/>
</dbReference>
<dbReference type="PANTHER" id="PTHR46182">
    <property type="entry name" value="FI19480P1"/>
    <property type="match status" value="1"/>
</dbReference>
<dbReference type="RefSeq" id="WP_210803100.1">
    <property type="nucleotide sequence ID" value="NZ_JAGQDE010000014.1"/>
</dbReference>
<dbReference type="GO" id="GO:0031410">
    <property type="term" value="C:cytoplasmic vesicle"/>
    <property type="evidence" value="ECO:0007669"/>
    <property type="project" value="TreeGrafter"/>
</dbReference>
<dbReference type="Proteomes" id="UP000678374">
    <property type="component" value="Unassembled WGS sequence"/>
</dbReference>
<evidence type="ECO:0000259" key="1">
    <source>
        <dbReference type="SMART" id="SM00089"/>
    </source>
</evidence>
<name>A0A940YP44_9BURK</name>
<dbReference type="InterPro" id="IPR000601">
    <property type="entry name" value="PKD_dom"/>
</dbReference>
<keyword evidence="3" id="KW-1185">Reference proteome</keyword>
<dbReference type="InterPro" id="IPR013783">
    <property type="entry name" value="Ig-like_fold"/>
</dbReference>
<comment type="caution">
    <text evidence="2">The sequence shown here is derived from an EMBL/GenBank/DDBJ whole genome shotgun (WGS) entry which is preliminary data.</text>
</comment>
<dbReference type="SUPFAM" id="SSF49299">
    <property type="entry name" value="PKD domain"/>
    <property type="match status" value="3"/>
</dbReference>
<dbReference type="InterPro" id="IPR029865">
    <property type="entry name" value="KIAA0319-like"/>
</dbReference>